<dbReference type="EMBL" id="LNQB01000088">
    <property type="protein sequence ID" value="OAP40166.1"/>
    <property type="molecule type" value="Genomic_DNA"/>
</dbReference>
<organism evidence="1 2">
    <name type="scientific">Sinorhizobium saheli</name>
    <dbReference type="NCBI Taxonomy" id="36856"/>
    <lineage>
        <taxon>Bacteria</taxon>
        <taxon>Pseudomonadati</taxon>
        <taxon>Pseudomonadota</taxon>
        <taxon>Alphaproteobacteria</taxon>
        <taxon>Hyphomicrobiales</taxon>
        <taxon>Rhizobiaceae</taxon>
        <taxon>Sinorhizobium/Ensifer group</taxon>
        <taxon>Sinorhizobium</taxon>
    </lineage>
</organism>
<evidence type="ECO:0000313" key="1">
    <source>
        <dbReference type="EMBL" id="OAP40166.1"/>
    </source>
</evidence>
<proteinExistence type="predicted"/>
<protein>
    <submittedName>
        <fullName evidence="1">Uncharacterized protein</fullName>
    </submittedName>
</protein>
<dbReference type="Proteomes" id="UP000078507">
    <property type="component" value="Unassembled WGS sequence"/>
</dbReference>
<evidence type="ECO:0000313" key="2">
    <source>
        <dbReference type="Proteomes" id="UP000078507"/>
    </source>
</evidence>
<comment type="caution">
    <text evidence="1">The sequence shown here is derived from an EMBL/GenBank/DDBJ whole genome shotgun (WGS) entry which is preliminary data.</text>
</comment>
<keyword evidence="2" id="KW-1185">Reference proteome</keyword>
<dbReference type="AlphaFoldDB" id="A0A178XYA8"/>
<accession>A0A178XYA8</accession>
<gene>
    <name evidence="1" type="ORF">ATB98_21470</name>
</gene>
<sequence length="69" mass="7884">MFLFNVSLQAAETTSESDQWNAKDSVEEFLATQSEMAAVANETLIFQATYSPRWQAVYPHTTQLKRQII</sequence>
<reference evidence="1 2" key="1">
    <citation type="submission" date="2015-11" db="EMBL/GenBank/DDBJ databases">
        <title>Ensifer anhuiense sp. nov., an effective nitrogen fixation bacterium with Glycine soja.</title>
        <authorList>
            <person name="Yan H."/>
            <person name="Chen W."/>
        </authorList>
    </citation>
    <scope>NUCLEOTIDE SEQUENCE [LARGE SCALE GENOMIC DNA]</scope>
    <source>
        <strain evidence="1 2">LMG 7837</strain>
    </source>
</reference>
<name>A0A178XYA8_SINSA</name>